<dbReference type="Proteomes" id="UP000664332">
    <property type="component" value="Unassembled WGS sequence"/>
</dbReference>
<dbReference type="InterPro" id="IPR034804">
    <property type="entry name" value="SQR/QFR_C/D"/>
</dbReference>
<keyword evidence="1" id="KW-0472">Membrane</keyword>
<feature type="transmembrane region" description="Helical" evidence="1">
    <location>
        <begin position="97"/>
        <end position="119"/>
    </location>
</feature>
<accession>A0A939DZQ6</accession>
<feature type="transmembrane region" description="Helical" evidence="1">
    <location>
        <begin position="140"/>
        <end position="161"/>
    </location>
</feature>
<dbReference type="NCBIfam" id="TIGR02046">
    <property type="entry name" value="sdhC_b558_fam"/>
    <property type="match status" value="1"/>
</dbReference>
<name>A0A939DZQ6_9CORY</name>
<protein>
    <submittedName>
        <fullName evidence="2">Succinate dehydrogenase cytochrome b subunit</fullName>
    </submittedName>
</protein>
<dbReference type="CDD" id="cd03498">
    <property type="entry name" value="SQR_TypeB_2_TM"/>
    <property type="match status" value="1"/>
</dbReference>
<comment type="caution">
    <text evidence="2">The sequence shown here is derived from an EMBL/GenBank/DDBJ whole genome shotgun (WGS) entry which is preliminary data.</text>
</comment>
<reference evidence="2" key="1">
    <citation type="submission" date="2021-03" db="EMBL/GenBank/DDBJ databases">
        <authorList>
            <person name="Sun Q."/>
        </authorList>
    </citation>
    <scope>NUCLEOTIDE SEQUENCE</scope>
    <source>
        <strain evidence="2">CCM 8862</strain>
    </source>
</reference>
<dbReference type="AlphaFoldDB" id="A0A939DZQ6"/>
<evidence type="ECO:0000256" key="1">
    <source>
        <dbReference type="SAM" id="Phobius"/>
    </source>
</evidence>
<dbReference type="RefSeq" id="WP_207118535.1">
    <property type="nucleotide sequence ID" value="NZ_JAFLEQ010000008.1"/>
</dbReference>
<dbReference type="InterPro" id="IPR011138">
    <property type="entry name" value="Cytochrome_b-558"/>
</dbReference>
<feature type="transmembrane region" description="Helical" evidence="1">
    <location>
        <begin position="194"/>
        <end position="216"/>
    </location>
</feature>
<organism evidence="2 3">
    <name type="scientific">Corynebacterium mendelii</name>
    <dbReference type="NCBI Taxonomy" id="2765362"/>
    <lineage>
        <taxon>Bacteria</taxon>
        <taxon>Bacillati</taxon>
        <taxon>Actinomycetota</taxon>
        <taxon>Actinomycetes</taxon>
        <taxon>Mycobacteriales</taxon>
        <taxon>Corynebacteriaceae</taxon>
        <taxon>Corynebacterium</taxon>
    </lineage>
</organism>
<evidence type="ECO:0000313" key="3">
    <source>
        <dbReference type="Proteomes" id="UP000664332"/>
    </source>
</evidence>
<keyword evidence="1" id="KW-1133">Transmembrane helix</keyword>
<keyword evidence="3" id="KW-1185">Reference proteome</keyword>
<dbReference type="SUPFAM" id="SSF81343">
    <property type="entry name" value="Fumarate reductase respiratory complex transmembrane subunits"/>
    <property type="match status" value="1"/>
</dbReference>
<feature type="transmembrane region" description="Helical" evidence="1">
    <location>
        <begin position="228"/>
        <end position="257"/>
    </location>
</feature>
<sequence>MTVKDIDRDSIRHGKITEKPLRDKPGFPTWAMKLTMAITGLIFGGFVLVHMIGNLKIFMPEIADPAKHDGFRYHIDEYGHFLRTVGEPLIPEEGVLWIFRITLLVSLILHIWCAFALTGRAHQSRGKFRRKNLMGGLNSFTARTMIVTGVVLLLFIIFHILDLTMGVQPAAAAGFEHGAVHHNLVESFSRWPVAIWYILAMVVLFMHLSHGLFTAVSDLGITGHRTRAVLLFISYLVPAAVMVGNISIPLAVAFGWIS</sequence>
<dbReference type="Gene3D" id="1.20.1300.10">
    <property type="entry name" value="Fumarate reductase/succinate dehydrogenase, transmembrane subunit"/>
    <property type="match status" value="1"/>
</dbReference>
<feature type="transmembrane region" description="Helical" evidence="1">
    <location>
        <begin position="30"/>
        <end position="52"/>
    </location>
</feature>
<keyword evidence="1" id="KW-0812">Transmembrane</keyword>
<gene>
    <name evidence="2" type="ORF">JZY06_04130</name>
</gene>
<proteinExistence type="predicted"/>
<dbReference type="EMBL" id="JAFLEQ010000008">
    <property type="protein sequence ID" value="MBN9643811.1"/>
    <property type="molecule type" value="Genomic_DNA"/>
</dbReference>
<dbReference type="GO" id="GO:0016020">
    <property type="term" value="C:membrane"/>
    <property type="evidence" value="ECO:0007669"/>
    <property type="project" value="InterPro"/>
</dbReference>
<evidence type="ECO:0000313" key="2">
    <source>
        <dbReference type="EMBL" id="MBN9643811.1"/>
    </source>
</evidence>